<dbReference type="Proteomes" id="UP000030758">
    <property type="component" value="Unassembled WGS sequence"/>
</dbReference>
<dbReference type="Proteomes" id="UP000030764">
    <property type="component" value="Unassembled WGS sequence"/>
</dbReference>
<name>A0A085MBS4_9BILA</name>
<feature type="non-terminal residue" evidence="1">
    <location>
        <position position="114"/>
    </location>
</feature>
<evidence type="ECO:0000313" key="1">
    <source>
        <dbReference type="EMBL" id="KFD54670.1"/>
    </source>
</evidence>
<accession>A0A085MBS4</accession>
<organism evidence="1 3">
    <name type="scientific">Trichuris suis</name>
    <name type="common">pig whipworm</name>
    <dbReference type="NCBI Taxonomy" id="68888"/>
    <lineage>
        <taxon>Eukaryota</taxon>
        <taxon>Metazoa</taxon>
        <taxon>Ecdysozoa</taxon>
        <taxon>Nematoda</taxon>
        <taxon>Enoplea</taxon>
        <taxon>Dorylaimia</taxon>
        <taxon>Trichinellida</taxon>
        <taxon>Trichuridae</taxon>
        <taxon>Trichuris</taxon>
    </lineage>
</organism>
<protein>
    <submittedName>
        <fullName evidence="1">Uncharacterized protein</fullName>
    </submittedName>
</protein>
<keyword evidence="3" id="KW-1185">Reference proteome</keyword>
<evidence type="ECO:0000313" key="2">
    <source>
        <dbReference type="EMBL" id="KFD64393.1"/>
    </source>
</evidence>
<dbReference type="EMBL" id="KL363205">
    <property type="protein sequence ID" value="KFD54670.1"/>
    <property type="molecule type" value="Genomic_DNA"/>
</dbReference>
<reference evidence="1 3" key="1">
    <citation type="journal article" date="2014" name="Nat. Genet.">
        <title>Genome and transcriptome of the porcine whipworm Trichuris suis.</title>
        <authorList>
            <person name="Jex A.R."/>
            <person name="Nejsum P."/>
            <person name="Schwarz E.M."/>
            <person name="Hu L."/>
            <person name="Young N.D."/>
            <person name="Hall R.S."/>
            <person name="Korhonen P.K."/>
            <person name="Liao S."/>
            <person name="Thamsborg S."/>
            <person name="Xia J."/>
            <person name="Xu P."/>
            <person name="Wang S."/>
            <person name="Scheerlinck J.P."/>
            <person name="Hofmann A."/>
            <person name="Sternberg P.W."/>
            <person name="Wang J."/>
            <person name="Gasser R.B."/>
        </authorList>
    </citation>
    <scope>NUCLEOTIDE SEQUENCE [LARGE SCALE GENOMIC DNA]</scope>
    <source>
        <strain evidence="2">DCEP-RM93F</strain>
        <strain evidence="1">DCEP-RM93M</strain>
    </source>
</reference>
<feature type="non-terminal residue" evidence="1">
    <location>
        <position position="1"/>
    </location>
</feature>
<evidence type="ECO:0000313" key="3">
    <source>
        <dbReference type="Proteomes" id="UP000030764"/>
    </source>
</evidence>
<gene>
    <name evidence="1" type="ORF">M513_04370</name>
    <name evidence="2" type="ORF">M514_04370</name>
</gene>
<sequence length="114" mass="13492">APWIETSRGPKSRMGEILDGNNRKQKGFFSDALSCWCCQVCRDYDTAFPQGSLCMRYVSTSVSSIFQRHLERLYATIYHRGHVKDSSFWDYFPFRYTSTRQLLFSRNAQIYYML</sequence>
<proteinExistence type="predicted"/>
<dbReference type="AlphaFoldDB" id="A0A085MBS4"/>
<dbReference type="EMBL" id="KL367556">
    <property type="protein sequence ID" value="KFD64393.1"/>
    <property type="molecule type" value="Genomic_DNA"/>
</dbReference>